<sequence>MQKGAHIPDELVVDILKSLPAKSLVRFKCVCKSWLSFISQLRYDNEEFILSNDHCFRSIKFKASGEVKQVMLGLPLSNSRGLTVMGSCNGLLCVKNWEDVLCIWNPWTKRHMTVSSSSKTNVSTGYTYTYLFSGFGYDHSIDDYIIVRCIHYYKLRCTIVEIYSRKPDSWFQMGKLPQQFTRSSPIKTGLFVNGTLCWHVEYDDNKDNVLLQTILCFDLVDRKFSVIVLPDDHDKKPDFDLGVLGGQLCMINYDHDCHSDIWAWEGNNNKKGSSNWIKLMSVPSDSKYLGPKSLAPKYLAPVFLTKNGEVVLRIIHEYDMLDLFLQRKKKKEEVCERISGKFIYLQSKAQDY</sequence>
<dbReference type="InterPro" id="IPR011043">
    <property type="entry name" value="Gal_Oxase/kelch_b-propeller"/>
</dbReference>
<dbReference type="SMART" id="SM00256">
    <property type="entry name" value="FBOX"/>
    <property type="match status" value="1"/>
</dbReference>
<dbReference type="SUPFAM" id="SSF50965">
    <property type="entry name" value="Galactose oxidase, central domain"/>
    <property type="match status" value="1"/>
</dbReference>
<dbReference type="SUPFAM" id="SSF81383">
    <property type="entry name" value="F-box domain"/>
    <property type="match status" value="1"/>
</dbReference>
<reference evidence="2" key="1">
    <citation type="journal article" date="2022" name="Plant J.">
        <title>Strategies of tolerance reflected in two North American maple genomes.</title>
        <authorList>
            <person name="McEvoy S.L."/>
            <person name="Sezen U.U."/>
            <person name="Trouern-Trend A."/>
            <person name="McMahon S.M."/>
            <person name="Schaberg P.G."/>
            <person name="Yang J."/>
            <person name="Wegrzyn J.L."/>
            <person name="Swenson N.G."/>
        </authorList>
    </citation>
    <scope>NUCLEOTIDE SEQUENCE</scope>
    <source>
        <strain evidence="2">NS2018</strain>
    </source>
</reference>
<evidence type="ECO:0000313" key="2">
    <source>
        <dbReference type="EMBL" id="KAK0607812.1"/>
    </source>
</evidence>
<proteinExistence type="predicted"/>
<dbReference type="InterPro" id="IPR036047">
    <property type="entry name" value="F-box-like_dom_sf"/>
</dbReference>
<dbReference type="NCBIfam" id="TIGR01640">
    <property type="entry name" value="F_box_assoc_1"/>
    <property type="match status" value="1"/>
</dbReference>
<accession>A0AA39W8M5</accession>
<dbReference type="Pfam" id="PF07734">
    <property type="entry name" value="FBA_1"/>
    <property type="match status" value="1"/>
</dbReference>
<dbReference type="PROSITE" id="PS50181">
    <property type="entry name" value="FBOX"/>
    <property type="match status" value="1"/>
</dbReference>
<comment type="caution">
    <text evidence="2">The sequence shown here is derived from an EMBL/GenBank/DDBJ whole genome shotgun (WGS) entry which is preliminary data.</text>
</comment>
<dbReference type="Pfam" id="PF00646">
    <property type="entry name" value="F-box"/>
    <property type="match status" value="1"/>
</dbReference>
<dbReference type="PANTHER" id="PTHR31672:SF13">
    <property type="entry name" value="F-BOX PROTEIN CPR30-LIKE"/>
    <property type="match status" value="1"/>
</dbReference>
<keyword evidence="3" id="KW-1185">Reference proteome</keyword>
<gene>
    <name evidence="2" type="ORF">LWI29_020988</name>
</gene>
<dbReference type="InterPro" id="IPR001810">
    <property type="entry name" value="F-box_dom"/>
</dbReference>
<evidence type="ECO:0000259" key="1">
    <source>
        <dbReference type="PROSITE" id="PS50181"/>
    </source>
</evidence>
<dbReference type="AlphaFoldDB" id="A0AA39W8M5"/>
<dbReference type="InterPro" id="IPR017451">
    <property type="entry name" value="F-box-assoc_interact_dom"/>
</dbReference>
<protein>
    <recommendedName>
        <fullName evidence="1">F-box domain-containing protein</fullName>
    </recommendedName>
</protein>
<feature type="domain" description="F-box" evidence="1">
    <location>
        <begin position="1"/>
        <end position="59"/>
    </location>
</feature>
<dbReference type="InterPro" id="IPR006527">
    <property type="entry name" value="F-box-assoc_dom_typ1"/>
</dbReference>
<dbReference type="Gene3D" id="1.20.1280.50">
    <property type="match status" value="1"/>
</dbReference>
<dbReference type="CDD" id="cd22157">
    <property type="entry name" value="F-box_AtFBW1-like"/>
    <property type="match status" value="1"/>
</dbReference>
<evidence type="ECO:0000313" key="3">
    <source>
        <dbReference type="Proteomes" id="UP001168877"/>
    </source>
</evidence>
<dbReference type="InterPro" id="IPR050796">
    <property type="entry name" value="SCF_F-box_component"/>
</dbReference>
<dbReference type="Proteomes" id="UP001168877">
    <property type="component" value="Unassembled WGS sequence"/>
</dbReference>
<reference evidence="2" key="2">
    <citation type="submission" date="2023-06" db="EMBL/GenBank/DDBJ databases">
        <authorList>
            <person name="Swenson N.G."/>
            <person name="Wegrzyn J.L."/>
            <person name="Mcevoy S.L."/>
        </authorList>
    </citation>
    <scope>NUCLEOTIDE SEQUENCE</scope>
    <source>
        <strain evidence="2">NS2018</strain>
        <tissue evidence="2">Leaf</tissue>
    </source>
</reference>
<organism evidence="2 3">
    <name type="scientific">Acer saccharum</name>
    <name type="common">Sugar maple</name>
    <dbReference type="NCBI Taxonomy" id="4024"/>
    <lineage>
        <taxon>Eukaryota</taxon>
        <taxon>Viridiplantae</taxon>
        <taxon>Streptophyta</taxon>
        <taxon>Embryophyta</taxon>
        <taxon>Tracheophyta</taxon>
        <taxon>Spermatophyta</taxon>
        <taxon>Magnoliopsida</taxon>
        <taxon>eudicotyledons</taxon>
        <taxon>Gunneridae</taxon>
        <taxon>Pentapetalae</taxon>
        <taxon>rosids</taxon>
        <taxon>malvids</taxon>
        <taxon>Sapindales</taxon>
        <taxon>Sapindaceae</taxon>
        <taxon>Hippocastanoideae</taxon>
        <taxon>Acereae</taxon>
        <taxon>Acer</taxon>
    </lineage>
</organism>
<dbReference type="EMBL" id="JAUESC010000001">
    <property type="protein sequence ID" value="KAK0607812.1"/>
    <property type="molecule type" value="Genomic_DNA"/>
</dbReference>
<name>A0AA39W8M5_ACESA</name>
<dbReference type="PANTHER" id="PTHR31672">
    <property type="entry name" value="BNACNNG10540D PROTEIN"/>
    <property type="match status" value="1"/>
</dbReference>